<dbReference type="GO" id="GO:0009279">
    <property type="term" value="C:cell outer membrane"/>
    <property type="evidence" value="ECO:0007669"/>
    <property type="project" value="UniProtKB-SubCell"/>
</dbReference>
<dbReference type="EMBL" id="CP061038">
    <property type="protein sequence ID" value="QNQ10488.1"/>
    <property type="molecule type" value="Genomic_DNA"/>
</dbReference>
<dbReference type="PANTHER" id="PTHR30329">
    <property type="entry name" value="STATOR ELEMENT OF FLAGELLAR MOTOR COMPLEX"/>
    <property type="match status" value="1"/>
</dbReference>
<gene>
    <name evidence="5" type="ORF">H3Z74_04515</name>
</gene>
<keyword evidence="6" id="KW-1185">Reference proteome</keyword>
<name>A0A7H0LLD5_9SPHN</name>
<dbReference type="SUPFAM" id="SSF103088">
    <property type="entry name" value="OmpA-like"/>
    <property type="match status" value="1"/>
</dbReference>
<sequence>MVFGRISIILAAITALLLGGCATPQPRGIWSPEQLAVLKEENFVQTARGWEFTVDDRLLFATDESQLDASQTDTIVRIAKRLLAVGIQHAEVEGHTDKTGTTEYNDQLSKRRADAVAGLLTTNGFAAENVRATGLGERFPVETNASATGRRENRRVVILLTAP</sequence>
<dbReference type="Gene3D" id="3.30.1330.60">
    <property type="entry name" value="OmpA-like domain"/>
    <property type="match status" value="1"/>
</dbReference>
<evidence type="ECO:0000256" key="1">
    <source>
        <dbReference type="ARBA" id="ARBA00004442"/>
    </source>
</evidence>
<comment type="subcellular location">
    <subcellularLocation>
        <location evidence="1">Cell outer membrane</location>
    </subcellularLocation>
</comment>
<dbReference type="RefSeq" id="WP_187762785.1">
    <property type="nucleotide sequence ID" value="NZ_CP061038.1"/>
</dbReference>
<evidence type="ECO:0000313" key="6">
    <source>
        <dbReference type="Proteomes" id="UP000516148"/>
    </source>
</evidence>
<dbReference type="AlphaFoldDB" id="A0A7H0LLD5"/>
<evidence type="ECO:0000259" key="4">
    <source>
        <dbReference type="PROSITE" id="PS51123"/>
    </source>
</evidence>
<dbReference type="PROSITE" id="PS51123">
    <property type="entry name" value="OMPA_2"/>
    <property type="match status" value="1"/>
</dbReference>
<dbReference type="KEGG" id="spap:H3Z74_04515"/>
<reference evidence="5 6" key="1">
    <citation type="submission" date="2020-09" db="EMBL/GenBank/DDBJ databases">
        <title>Sphingomonas sp., a new species isolated from pork steak.</title>
        <authorList>
            <person name="Heidler von Heilborn D."/>
        </authorList>
    </citation>
    <scope>NUCLEOTIDE SEQUENCE [LARGE SCALE GENOMIC DNA]</scope>
    <source>
        <strain evidence="6">S8-3T</strain>
    </source>
</reference>
<dbReference type="Proteomes" id="UP000516148">
    <property type="component" value="Chromosome"/>
</dbReference>
<dbReference type="InterPro" id="IPR036737">
    <property type="entry name" value="OmpA-like_sf"/>
</dbReference>
<dbReference type="InterPro" id="IPR006665">
    <property type="entry name" value="OmpA-like"/>
</dbReference>
<dbReference type="PRINTS" id="PR01021">
    <property type="entry name" value="OMPADOMAIN"/>
</dbReference>
<evidence type="ECO:0000313" key="5">
    <source>
        <dbReference type="EMBL" id="QNQ10488.1"/>
    </source>
</evidence>
<feature type="domain" description="OmpA-like" evidence="4">
    <location>
        <begin position="48"/>
        <end position="163"/>
    </location>
</feature>
<accession>A0A7H0LLD5</accession>
<keyword evidence="2 3" id="KW-0472">Membrane</keyword>
<proteinExistence type="predicted"/>
<dbReference type="CDD" id="cd07185">
    <property type="entry name" value="OmpA_C-like"/>
    <property type="match status" value="1"/>
</dbReference>
<dbReference type="InterPro" id="IPR006664">
    <property type="entry name" value="OMP_bac"/>
</dbReference>
<organism evidence="5 6">
    <name type="scientific">Sphingomonas alpina</name>
    <dbReference type="NCBI Taxonomy" id="653931"/>
    <lineage>
        <taxon>Bacteria</taxon>
        <taxon>Pseudomonadati</taxon>
        <taxon>Pseudomonadota</taxon>
        <taxon>Alphaproteobacteria</taxon>
        <taxon>Sphingomonadales</taxon>
        <taxon>Sphingomonadaceae</taxon>
        <taxon>Sphingomonas</taxon>
    </lineage>
</organism>
<evidence type="ECO:0000256" key="2">
    <source>
        <dbReference type="ARBA" id="ARBA00023136"/>
    </source>
</evidence>
<protein>
    <submittedName>
        <fullName evidence="5">OmpA family protein</fullName>
    </submittedName>
</protein>
<dbReference type="PROSITE" id="PS51257">
    <property type="entry name" value="PROKAR_LIPOPROTEIN"/>
    <property type="match status" value="1"/>
</dbReference>
<evidence type="ECO:0000256" key="3">
    <source>
        <dbReference type="PROSITE-ProRule" id="PRU00473"/>
    </source>
</evidence>
<dbReference type="Pfam" id="PF00691">
    <property type="entry name" value="OmpA"/>
    <property type="match status" value="1"/>
</dbReference>
<dbReference type="PANTHER" id="PTHR30329:SF17">
    <property type="entry name" value="LIPOPROTEIN YFIB-RELATED"/>
    <property type="match status" value="1"/>
</dbReference>
<dbReference type="InterPro" id="IPR050330">
    <property type="entry name" value="Bact_OuterMem_StrucFunc"/>
</dbReference>